<dbReference type="PANTHER" id="PTHR30146:SF153">
    <property type="entry name" value="LACTOSE OPERON REPRESSOR"/>
    <property type="match status" value="1"/>
</dbReference>
<dbReference type="SUPFAM" id="SSF47413">
    <property type="entry name" value="lambda repressor-like DNA-binding domains"/>
    <property type="match status" value="1"/>
</dbReference>
<evidence type="ECO:0000313" key="6">
    <source>
        <dbReference type="EMBL" id="WAL69671.1"/>
    </source>
</evidence>
<dbReference type="Gene3D" id="1.10.260.40">
    <property type="entry name" value="lambda repressor-like DNA-binding domains"/>
    <property type="match status" value="1"/>
</dbReference>
<dbReference type="Pfam" id="PF00356">
    <property type="entry name" value="LacI"/>
    <property type="match status" value="1"/>
</dbReference>
<dbReference type="PROSITE" id="PS50943">
    <property type="entry name" value="HTH_CROC1"/>
    <property type="match status" value="1"/>
</dbReference>
<gene>
    <name evidence="6" type="ORF">ORV05_10630</name>
</gene>
<dbReference type="RefSeq" id="WP_268759755.1">
    <property type="nucleotide sequence ID" value="NZ_CP113836.1"/>
</dbReference>
<keyword evidence="1" id="KW-0805">Transcription regulation</keyword>
<dbReference type="SUPFAM" id="SSF53822">
    <property type="entry name" value="Periplasmic binding protein-like I"/>
    <property type="match status" value="1"/>
</dbReference>
<dbReference type="InterPro" id="IPR046335">
    <property type="entry name" value="LacI/GalR-like_sensor"/>
</dbReference>
<keyword evidence="7" id="KW-1185">Reference proteome</keyword>
<feature type="domain" description="HTH cro/C1-type" evidence="5">
    <location>
        <begin position="3"/>
        <end position="32"/>
    </location>
</feature>
<dbReference type="InterPro" id="IPR000843">
    <property type="entry name" value="HTH_LacI"/>
</dbReference>
<dbReference type="Pfam" id="PF13377">
    <property type="entry name" value="Peripla_BP_3"/>
    <property type="match status" value="1"/>
</dbReference>
<evidence type="ECO:0000259" key="4">
    <source>
        <dbReference type="PROSITE" id="PS50932"/>
    </source>
</evidence>
<feature type="domain" description="HTH lacI-type" evidence="4">
    <location>
        <begin position="2"/>
        <end position="56"/>
    </location>
</feature>
<keyword evidence="3" id="KW-0804">Transcription</keyword>
<reference evidence="6" key="1">
    <citation type="submission" date="2022-11" db="EMBL/GenBank/DDBJ databases">
        <authorList>
            <person name="Mo P."/>
        </authorList>
    </citation>
    <scope>NUCLEOTIDE SEQUENCE</scope>
    <source>
        <strain evidence="6">HUAS 11-8</strain>
    </source>
</reference>
<accession>A0ABY7BBE4</accession>
<dbReference type="CDD" id="cd06267">
    <property type="entry name" value="PBP1_LacI_sugar_binding-like"/>
    <property type="match status" value="1"/>
</dbReference>
<dbReference type="Proteomes" id="UP001163203">
    <property type="component" value="Chromosome"/>
</dbReference>
<organism evidence="6 7">
    <name type="scientific">Amycolatopsis cynarae</name>
    <dbReference type="NCBI Taxonomy" id="2995223"/>
    <lineage>
        <taxon>Bacteria</taxon>
        <taxon>Bacillati</taxon>
        <taxon>Actinomycetota</taxon>
        <taxon>Actinomycetes</taxon>
        <taxon>Pseudonocardiales</taxon>
        <taxon>Pseudonocardiaceae</taxon>
        <taxon>Amycolatopsis</taxon>
    </lineage>
</organism>
<dbReference type="PANTHER" id="PTHR30146">
    <property type="entry name" value="LACI-RELATED TRANSCRIPTIONAL REPRESSOR"/>
    <property type="match status" value="1"/>
</dbReference>
<dbReference type="PROSITE" id="PS00356">
    <property type="entry name" value="HTH_LACI_1"/>
    <property type="match status" value="1"/>
</dbReference>
<evidence type="ECO:0000259" key="5">
    <source>
        <dbReference type="PROSITE" id="PS50943"/>
    </source>
</evidence>
<dbReference type="SMART" id="SM00354">
    <property type="entry name" value="HTH_LACI"/>
    <property type="match status" value="1"/>
</dbReference>
<evidence type="ECO:0000313" key="7">
    <source>
        <dbReference type="Proteomes" id="UP001163203"/>
    </source>
</evidence>
<evidence type="ECO:0000256" key="3">
    <source>
        <dbReference type="ARBA" id="ARBA00023163"/>
    </source>
</evidence>
<name>A0ABY7BBE4_9PSEU</name>
<dbReference type="InterPro" id="IPR028082">
    <property type="entry name" value="Peripla_BP_I"/>
</dbReference>
<sequence>MVTIIDVARAAGVSPSTVSYVLSGKRSISAETRRQVEQSIRRLGYHPNAGARALASSKTNVLALVIPLRTDLNVPVVMEFVAAVTTEARRHDHDVLLVTKDEGPGGLKRVAGSAIADALIVMDVESADPRVPMLLALDRPAVLIGVPGHATGLSCVDLDFAAAGAAAVRHLADQGHRSVGLVGPSPAVYERGTSFADRFRRGFTETADAHGVRHWARPCGHSYEAAQACLAELFEADPGLTGLVVQNEAVLGPVLSDLRHRGKRVPEDVSVVAICPDSMAENHALPLTTVSIPTDEIGALAVEMTIRQLAGETTPETRLLSPRLTPRASTAAAR</sequence>
<keyword evidence="2 6" id="KW-0238">DNA-binding</keyword>
<dbReference type="CDD" id="cd01392">
    <property type="entry name" value="HTH_LacI"/>
    <property type="match status" value="1"/>
</dbReference>
<protein>
    <submittedName>
        <fullName evidence="6">LacI family DNA-binding transcriptional regulator</fullName>
    </submittedName>
</protein>
<dbReference type="EMBL" id="CP113836">
    <property type="protein sequence ID" value="WAL69671.1"/>
    <property type="molecule type" value="Genomic_DNA"/>
</dbReference>
<evidence type="ECO:0000256" key="1">
    <source>
        <dbReference type="ARBA" id="ARBA00023015"/>
    </source>
</evidence>
<dbReference type="InterPro" id="IPR010982">
    <property type="entry name" value="Lambda_DNA-bd_dom_sf"/>
</dbReference>
<dbReference type="InterPro" id="IPR001387">
    <property type="entry name" value="Cro/C1-type_HTH"/>
</dbReference>
<evidence type="ECO:0000256" key="2">
    <source>
        <dbReference type="ARBA" id="ARBA00023125"/>
    </source>
</evidence>
<dbReference type="PROSITE" id="PS50932">
    <property type="entry name" value="HTH_LACI_2"/>
    <property type="match status" value="1"/>
</dbReference>
<dbReference type="Gene3D" id="3.40.50.2300">
    <property type="match status" value="2"/>
</dbReference>
<dbReference type="GO" id="GO:0003677">
    <property type="term" value="F:DNA binding"/>
    <property type="evidence" value="ECO:0007669"/>
    <property type="project" value="UniProtKB-KW"/>
</dbReference>
<proteinExistence type="predicted"/>